<evidence type="ECO:0000256" key="1">
    <source>
        <dbReference type="SAM" id="SignalP"/>
    </source>
</evidence>
<dbReference type="AlphaFoldDB" id="A0A250JNP5"/>
<dbReference type="Proteomes" id="UP000217343">
    <property type="component" value="Chromosome"/>
</dbReference>
<organism evidence="2 3">
    <name type="scientific">Corallococcus macrosporus DSM 14697</name>
    <dbReference type="NCBI Taxonomy" id="1189310"/>
    <lineage>
        <taxon>Bacteria</taxon>
        <taxon>Pseudomonadati</taxon>
        <taxon>Myxococcota</taxon>
        <taxon>Myxococcia</taxon>
        <taxon>Myxococcales</taxon>
        <taxon>Cystobacterineae</taxon>
        <taxon>Myxococcaceae</taxon>
        <taxon>Corallococcus</taxon>
    </lineage>
</organism>
<evidence type="ECO:0000313" key="2">
    <source>
        <dbReference type="EMBL" id="ATB45283.1"/>
    </source>
</evidence>
<keyword evidence="1" id="KW-0732">Signal</keyword>
<sequence length="303" mass="32159">MHRVYPFVVSLGLSLAPLAAGAAAPATPAPEAKAPSIQFKQVNARVGDQEALDSAVDMRLALDLRASDMDTPMSVSMSVTSSSQHTVTVLAAKGNVVSKVKMAFGDVGEVAEEKGDVQRKASPISGKTYLAELKKERLVITDAKGQPVSREEEGEVKKHLPELGRPDRLEAAFPKTPLAVGASLEGFSDALAKLMVDEAGDDTRVTQTRATLAEVRQEPRGAVGVFDVSMTVLRQEVNAPFLMTIPLQGKMSVLAEGIQLLELTLSGPVKVELTDDAVEAGFEARGEGAMRLRLTGKKADTAR</sequence>
<accession>A0A250JNP5</accession>
<dbReference type="KEGG" id="mmas:MYMAC_000868"/>
<gene>
    <name evidence="2" type="ORF">MYMAC_000868</name>
</gene>
<feature type="signal peptide" evidence="1">
    <location>
        <begin position="1"/>
        <end position="22"/>
    </location>
</feature>
<dbReference type="OrthoDB" id="5524981at2"/>
<keyword evidence="3" id="KW-1185">Reference proteome</keyword>
<dbReference type="RefSeq" id="WP_095957154.1">
    <property type="nucleotide sequence ID" value="NZ_CP022203.1"/>
</dbReference>
<name>A0A250JNP5_9BACT</name>
<proteinExistence type="predicted"/>
<reference evidence="2 3" key="1">
    <citation type="submission" date="2017-06" db="EMBL/GenBank/DDBJ databases">
        <title>Sequencing and comparative analysis of myxobacterial genomes.</title>
        <authorList>
            <person name="Rupp O."/>
            <person name="Goesmann A."/>
            <person name="Sogaard-Andersen L."/>
        </authorList>
    </citation>
    <scope>NUCLEOTIDE SEQUENCE [LARGE SCALE GENOMIC DNA]</scope>
    <source>
        <strain evidence="2 3">DSM 14697</strain>
    </source>
</reference>
<feature type="chain" id="PRO_5012625828" evidence="1">
    <location>
        <begin position="23"/>
        <end position="303"/>
    </location>
</feature>
<protein>
    <submittedName>
        <fullName evidence="2">Uncharacterized protein</fullName>
    </submittedName>
</protein>
<evidence type="ECO:0000313" key="3">
    <source>
        <dbReference type="Proteomes" id="UP000217343"/>
    </source>
</evidence>
<dbReference type="EMBL" id="CP022203">
    <property type="protein sequence ID" value="ATB45283.1"/>
    <property type="molecule type" value="Genomic_DNA"/>
</dbReference>